<dbReference type="InterPro" id="IPR041577">
    <property type="entry name" value="RT_RNaseH_2"/>
</dbReference>
<proteinExistence type="predicted"/>
<evidence type="ECO:0000259" key="2">
    <source>
        <dbReference type="Pfam" id="PF00078"/>
    </source>
</evidence>
<dbReference type="Pfam" id="PF17919">
    <property type="entry name" value="RT_RNaseH_2"/>
    <property type="match status" value="1"/>
</dbReference>
<feature type="domain" description="Reverse transcriptase" evidence="2">
    <location>
        <begin position="80"/>
        <end position="186"/>
    </location>
</feature>
<dbReference type="Proteomes" id="UP001341281">
    <property type="component" value="Chromosome 02"/>
</dbReference>
<reference evidence="4 5" key="1">
    <citation type="submission" date="2024-02" db="EMBL/GenBank/DDBJ databases">
        <title>High-quality chromosome-scale genome assembly of Pensacola bahiagrass (Paspalum notatum Flugge var. saurae).</title>
        <authorList>
            <person name="Vega J.M."/>
            <person name="Podio M."/>
            <person name="Orjuela J."/>
            <person name="Siena L.A."/>
            <person name="Pessino S.C."/>
            <person name="Combes M.C."/>
            <person name="Mariac C."/>
            <person name="Albertini E."/>
            <person name="Pupilli F."/>
            <person name="Ortiz J.P.A."/>
            <person name="Leblanc O."/>
        </authorList>
    </citation>
    <scope>NUCLEOTIDE SEQUENCE [LARGE SCALE GENOMIC DNA]</scope>
    <source>
        <strain evidence="4">R1</strain>
        <tissue evidence="4">Leaf</tissue>
    </source>
</reference>
<evidence type="ECO:0000256" key="1">
    <source>
        <dbReference type="SAM" id="Phobius"/>
    </source>
</evidence>
<dbReference type="FunFam" id="3.30.70.270:FF:000003">
    <property type="entry name" value="Transposon Ty3-G Gag-Pol polyprotein"/>
    <property type="match status" value="1"/>
</dbReference>
<evidence type="ECO:0000313" key="5">
    <source>
        <dbReference type="Proteomes" id="UP001341281"/>
    </source>
</evidence>
<dbReference type="PANTHER" id="PTHR24559">
    <property type="entry name" value="TRANSPOSON TY3-I GAG-POL POLYPROTEIN"/>
    <property type="match status" value="1"/>
</dbReference>
<keyword evidence="1" id="KW-0812">Transmembrane</keyword>
<dbReference type="Gene3D" id="3.30.70.270">
    <property type="match status" value="2"/>
</dbReference>
<organism evidence="4 5">
    <name type="scientific">Paspalum notatum var. saurae</name>
    <dbReference type="NCBI Taxonomy" id="547442"/>
    <lineage>
        <taxon>Eukaryota</taxon>
        <taxon>Viridiplantae</taxon>
        <taxon>Streptophyta</taxon>
        <taxon>Embryophyta</taxon>
        <taxon>Tracheophyta</taxon>
        <taxon>Spermatophyta</taxon>
        <taxon>Magnoliopsida</taxon>
        <taxon>Liliopsida</taxon>
        <taxon>Poales</taxon>
        <taxon>Poaceae</taxon>
        <taxon>PACMAD clade</taxon>
        <taxon>Panicoideae</taxon>
        <taxon>Andropogonodae</taxon>
        <taxon>Paspaleae</taxon>
        <taxon>Paspalinae</taxon>
        <taxon>Paspalum</taxon>
    </lineage>
</organism>
<evidence type="ECO:0000259" key="3">
    <source>
        <dbReference type="Pfam" id="PF17919"/>
    </source>
</evidence>
<name>A0AAQ3SN93_PASNO</name>
<evidence type="ECO:0000313" key="4">
    <source>
        <dbReference type="EMBL" id="WVZ57663.1"/>
    </source>
</evidence>
<protein>
    <recommendedName>
        <fullName evidence="6">Reverse transcriptase domain-containing protein</fullName>
    </recommendedName>
</protein>
<sequence>MAPDELKELKIQLQEQLDKGFIRPSSSPWGCPALFVEKKDRGGSCGLRPLNAITVKNKYPIPHIDIPFDRLAGAKIGLLSIKNREEDIPKTAFSTRYGLYEYLVMSFGLTNAPAFFMYMMNTVFMNELDKFVVVFIDDILIYSKNEKEHEEHLRVVLTRLREHKLYAKFSKCAFWLKEVGFLGHILSEKGVAVDPSKVKDVLNWKQPETVTEIRSFLGLAGYYRRFIKDFSKIAKPMTSLTKKNAKFVWGPKCEDGFRELKKLPTTRPVLAQPDVTKPFDVYCDASGRGLGRVLMQEGRVIAYASRQLRKHEANYPTHDLELAALYMPRRYGGTISLGQHVSYLH</sequence>
<dbReference type="CDD" id="cd01647">
    <property type="entry name" value="RT_LTR"/>
    <property type="match status" value="1"/>
</dbReference>
<dbReference type="FunFam" id="3.30.70.270:FF:000020">
    <property type="entry name" value="Transposon Tf2-6 polyprotein-like Protein"/>
    <property type="match status" value="1"/>
</dbReference>
<keyword evidence="1" id="KW-0472">Membrane</keyword>
<dbReference type="Pfam" id="PF00078">
    <property type="entry name" value="RVT_1"/>
    <property type="match status" value="1"/>
</dbReference>
<dbReference type="InterPro" id="IPR000477">
    <property type="entry name" value="RT_dom"/>
</dbReference>
<dbReference type="Gene3D" id="3.10.10.10">
    <property type="entry name" value="HIV Type 1 Reverse Transcriptase, subunit A, domain 1"/>
    <property type="match status" value="1"/>
</dbReference>
<dbReference type="PANTHER" id="PTHR24559:SF444">
    <property type="entry name" value="REVERSE TRANSCRIPTASE DOMAIN-CONTAINING PROTEIN"/>
    <property type="match status" value="1"/>
</dbReference>
<dbReference type="InterPro" id="IPR043502">
    <property type="entry name" value="DNA/RNA_pol_sf"/>
</dbReference>
<feature type="transmembrane region" description="Helical" evidence="1">
    <location>
        <begin position="99"/>
        <end position="120"/>
    </location>
</feature>
<dbReference type="EMBL" id="CP144746">
    <property type="protein sequence ID" value="WVZ57663.1"/>
    <property type="molecule type" value="Genomic_DNA"/>
</dbReference>
<keyword evidence="5" id="KW-1185">Reference proteome</keyword>
<gene>
    <name evidence="4" type="ORF">U9M48_008023</name>
</gene>
<dbReference type="SUPFAM" id="SSF56672">
    <property type="entry name" value="DNA/RNA polymerases"/>
    <property type="match status" value="1"/>
</dbReference>
<evidence type="ECO:0008006" key="6">
    <source>
        <dbReference type="Google" id="ProtNLM"/>
    </source>
</evidence>
<keyword evidence="1" id="KW-1133">Transmembrane helix</keyword>
<dbReference type="AlphaFoldDB" id="A0AAQ3SN93"/>
<dbReference type="InterPro" id="IPR053134">
    <property type="entry name" value="RNA-dir_DNA_polymerase"/>
</dbReference>
<accession>A0AAQ3SN93</accession>
<dbReference type="InterPro" id="IPR043128">
    <property type="entry name" value="Rev_trsase/Diguanyl_cyclase"/>
</dbReference>
<feature type="domain" description="Reverse transcriptase/retrotransposon-derived protein RNase H-like" evidence="3">
    <location>
        <begin position="249"/>
        <end position="326"/>
    </location>
</feature>